<comment type="function">
    <text evidence="5">Catalyzes the dephosphorylation of the nucleoside 5'-monophosphates deoxyadenosine monophosphate (dAMP), deoxycytidine monophosphate (dCMP), deoxyguanosine monophosphate (dGMP) and deoxythymidine monophosphate (dTMP).</text>
</comment>
<dbReference type="EC" id="3.1.3.89" evidence="8"/>
<evidence type="ECO:0000256" key="11">
    <source>
        <dbReference type="ARBA" id="ARBA00022842"/>
    </source>
</evidence>
<dbReference type="PANTHER" id="PTHR11845:SF13">
    <property type="entry name" value="5'-DEOXYNUCLEOTIDASE HDDC2"/>
    <property type="match status" value="1"/>
</dbReference>
<accession>A0A5J5EDW2</accession>
<dbReference type="Proteomes" id="UP000326924">
    <property type="component" value="Unassembled WGS sequence"/>
</dbReference>
<evidence type="ECO:0000256" key="6">
    <source>
        <dbReference type="ARBA" id="ARBA00009999"/>
    </source>
</evidence>
<comment type="cofactor">
    <cofactor evidence="3">
        <name>Co(2+)</name>
        <dbReference type="ChEBI" id="CHEBI:48828"/>
    </cofactor>
</comment>
<dbReference type="SUPFAM" id="SSF109604">
    <property type="entry name" value="HD-domain/PDEase-like"/>
    <property type="match status" value="1"/>
</dbReference>
<comment type="similarity">
    <text evidence="6">Belongs to the HDDC2 family.</text>
</comment>
<evidence type="ECO:0000256" key="4">
    <source>
        <dbReference type="ARBA" id="ARBA00001946"/>
    </source>
</evidence>
<dbReference type="InParanoid" id="A0A5J5EDW2"/>
<comment type="catalytic activity">
    <reaction evidence="1">
        <text>a 2'-deoxyribonucleoside 5'-phosphate + H2O = a 2'-deoxyribonucleoside + phosphate</text>
        <dbReference type="Rhea" id="RHEA:36167"/>
        <dbReference type="ChEBI" id="CHEBI:15377"/>
        <dbReference type="ChEBI" id="CHEBI:18274"/>
        <dbReference type="ChEBI" id="CHEBI:43474"/>
        <dbReference type="ChEBI" id="CHEBI:65317"/>
        <dbReference type="EC" id="3.1.3.89"/>
    </reaction>
</comment>
<dbReference type="FunCoup" id="A0A5J5EDW2">
    <property type="interactions" value="509"/>
</dbReference>
<gene>
    <name evidence="14" type="ORF">FN846DRAFT_901156</name>
</gene>
<dbReference type="GO" id="GO:0002953">
    <property type="term" value="F:5'-deoxynucleotidase activity"/>
    <property type="evidence" value="ECO:0007669"/>
    <property type="project" value="UniProtKB-EC"/>
</dbReference>
<name>A0A5J5EDW2_9PEZI</name>
<evidence type="ECO:0000256" key="12">
    <source>
        <dbReference type="ARBA" id="ARBA00023285"/>
    </source>
</evidence>
<keyword evidence="11" id="KW-0460">Magnesium</keyword>
<keyword evidence="10" id="KW-0378">Hydrolase</keyword>
<sequence>MFANPDNPNTVSTVTVKDWTLPKVLATIPAPITSASSSPLHFLHIIQRLKTTPREGWRRFDINHGESIADHMYRMGIITMLCPPETGIDRDRCVKLALIHDMAEALVGDITPPDNVPKDEKFKREFESMKYICDELLKPISEVVAKEFMELWQEYEVGETKEAVFVKDVDRFELVCQTIEYEKQYEAQKDLQEFLHVRNGIKNEFVIKWVEDALLERAAFWKSKGLVSKIDS</sequence>
<dbReference type="SMART" id="SM00471">
    <property type="entry name" value="HDc"/>
    <property type="match status" value="1"/>
</dbReference>
<dbReference type="GO" id="GO:0046872">
    <property type="term" value="F:metal ion binding"/>
    <property type="evidence" value="ECO:0007669"/>
    <property type="project" value="UniProtKB-KW"/>
</dbReference>
<protein>
    <recommendedName>
        <fullName evidence="8">5'-deoxynucleotidase</fullName>
        <ecNumber evidence="8">3.1.3.89</ecNumber>
    </recommendedName>
</protein>
<proteinExistence type="inferred from homology"/>
<evidence type="ECO:0000259" key="13">
    <source>
        <dbReference type="SMART" id="SM00471"/>
    </source>
</evidence>
<keyword evidence="12" id="KW-0170">Cobalt</keyword>
<evidence type="ECO:0000256" key="5">
    <source>
        <dbReference type="ARBA" id="ARBA00004074"/>
    </source>
</evidence>
<dbReference type="OrthoDB" id="10254258at2759"/>
<feature type="domain" description="HD/PDEase" evidence="13">
    <location>
        <begin position="64"/>
        <end position="184"/>
    </location>
</feature>
<dbReference type="InterPro" id="IPR006674">
    <property type="entry name" value="HD_domain"/>
</dbReference>
<evidence type="ECO:0000313" key="14">
    <source>
        <dbReference type="EMBL" id="KAA8893815.1"/>
    </source>
</evidence>
<dbReference type="Pfam" id="PF13023">
    <property type="entry name" value="HD_3"/>
    <property type="match status" value="1"/>
</dbReference>
<dbReference type="InterPro" id="IPR003607">
    <property type="entry name" value="HD/PDEase_dom"/>
</dbReference>
<evidence type="ECO:0000313" key="15">
    <source>
        <dbReference type="Proteomes" id="UP000326924"/>
    </source>
</evidence>
<dbReference type="AlphaFoldDB" id="A0A5J5EDW2"/>
<evidence type="ECO:0000256" key="2">
    <source>
        <dbReference type="ARBA" id="ARBA00001936"/>
    </source>
</evidence>
<evidence type="ECO:0000256" key="3">
    <source>
        <dbReference type="ARBA" id="ARBA00001941"/>
    </source>
</evidence>
<keyword evidence="15" id="KW-1185">Reference proteome</keyword>
<comment type="subunit">
    <text evidence="7">Homodimer.</text>
</comment>
<evidence type="ECO:0000256" key="1">
    <source>
        <dbReference type="ARBA" id="ARBA00001638"/>
    </source>
</evidence>
<dbReference type="EMBL" id="VXIS01000398">
    <property type="protein sequence ID" value="KAA8893815.1"/>
    <property type="molecule type" value="Genomic_DNA"/>
</dbReference>
<keyword evidence="9" id="KW-0479">Metal-binding</keyword>
<evidence type="ECO:0000256" key="10">
    <source>
        <dbReference type="ARBA" id="ARBA00022801"/>
    </source>
</evidence>
<comment type="cofactor">
    <cofactor evidence="2">
        <name>Mn(2+)</name>
        <dbReference type="ChEBI" id="CHEBI:29035"/>
    </cofactor>
</comment>
<dbReference type="GO" id="GO:0005737">
    <property type="term" value="C:cytoplasm"/>
    <property type="evidence" value="ECO:0007669"/>
    <property type="project" value="TreeGrafter"/>
</dbReference>
<evidence type="ECO:0000256" key="8">
    <source>
        <dbReference type="ARBA" id="ARBA00012964"/>
    </source>
</evidence>
<comment type="caution">
    <text evidence="14">The sequence shown here is derived from an EMBL/GenBank/DDBJ whole genome shotgun (WGS) entry which is preliminary data.</text>
</comment>
<evidence type="ECO:0000256" key="9">
    <source>
        <dbReference type="ARBA" id="ARBA00022723"/>
    </source>
</evidence>
<dbReference type="PANTHER" id="PTHR11845">
    <property type="entry name" value="5'-DEOXYNUCLEOTIDASE HDDC2"/>
    <property type="match status" value="1"/>
</dbReference>
<comment type="cofactor">
    <cofactor evidence="4">
        <name>Mg(2+)</name>
        <dbReference type="ChEBI" id="CHEBI:18420"/>
    </cofactor>
</comment>
<dbReference type="GO" id="GO:0009159">
    <property type="term" value="P:deoxyribonucleoside monophosphate catabolic process"/>
    <property type="evidence" value="ECO:0007669"/>
    <property type="project" value="UniProtKB-ARBA"/>
</dbReference>
<dbReference type="InterPro" id="IPR039356">
    <property type="entry name" value="YfbR/HDDC2"/>
</dbReference>
<evidence type="ECO:0000256" key="7">
    <source>
        <dbReference type="ARBA" id="ARBA00011738"/>
    </source>
</evidence>
<dbReference type="FunFam" id="1.10.3210.10:FF:000011">
    <property type="entry name" value="HD domain-containing protein 2"/>
    <property type="match status" value="1"/>
</dbReference>
<organism evidence="14 15">
    <name type="scientific">Sphaerosporella brunnea</name>
    <dbReference type="NCBI Taxonomy" id="1250544"/>
    <lineage>
        <taxon>Eukaryota</taxon>
        <taxon>Fungi</taxon>
        <taxon>Dikarya</taxon>
        <taxon>Ascomycota</taxon>
        <taxon>Pezizomycotina</taxon>
        <taxon>Pezizomycetes</taxon>
        <taxon>Pezizales</taxon>
        <taxon>Pyronemataceae</taxon>
        <taxon>Sphaerosporella</taxon>
    </lineage>
</organism>
<dbReference type="Gene3D" id="1.10.3210.10">
    <property type="entry name" value="Hypothetical protein af1432"/>
    <property type="match status" value="1"/>
</dbReference>
<reference evidence="14 15" key="1">
    <citation type="submission" date="2019-09" db="EMBL/GenBank/DDBJ databases">
        <title>Draft genome of the ectomycorrhizal ascomycete Sphaerosporella brunnea.</title>
        <authorList>
            <consortium name="DOE Joint Genome Institute"/>
            <person name="Benucci G.M."/>
            <person name="Marozzi G."/>
            <person name="Antonielli L."/>
            <person name="Sanchez S."/>
            <person name="Marco P."/>
            <person name="Wang X."/>
            <person name="Falini L.B."/>
            <person name="Barry K."/>
            <person name="Haridas S."/>
            <person name="Lipzen A."/>
            <person name="Labutti K."/>
            <person name="Grigoriev I.V."/>
            <person name="Murat C."/>
            <person name="Martin F."/>
            <person name="Albertini E."/>
            <person name="Donnini D."/>
            <person name="Bonito G."/>
        </authorList>
    </citation>
    <scope>NUCLEOTIDE SEQUENCE [LARGE SCALE GENOMIC DNA]</scope>
    <source>
        <strain evidence="14 15">Sb_GMNB300</strain>
    </source>
</reference>